<accession>A0ABQ0DKM8</accession>
<dbReference type="Proteomes" id="UP001628156">
    <property type="component" value="Unassembled WGS sequence"/>
</dbReference>
<reference evidence="2 3" key="1">
    <citation type="journal article" date="2019" name="PLoS Negl. Trop. Dis.">
        <title>Whole genome sequencing of Entamoeba nuttalli reveals mammalian host-related molecular signatures and a novel octapeptide-repeat surface protein.</title>
        <authorList>
            <person name="Tanaka M."/>
            <person name="Makiuchi T."/>
            <person name="Komiyama T."/>
            <person name="Shiina T."/>
            <person name="Osaki K."/>
            <person name="Tachibana H."/>
        </authorList>
    </citation>
    <scope>NUCLEOTIDE SEQUENCE [LARGE SCALE GENOMIC DNA]</scope>
    <source>
        <strain evidence="2 3">P19-061405</strain>
    </source>
</reference>
<name>A0ABQ0DKM8_9EUKA</name>
<comment type="caution">
    <text evidence="2">The sequence shown here is derived from an EMBL/GenBank/DDBJ whole genome shotgun (WGS) entry which is preliminary data.</text>
</comment>
<evidence type="ECO:0000256" key="1">
    <source>
        <dbReference type="SAM" id="MobiDB-lite"/>
    </source>
</evidence>
<feature type="compositionally biased region" description="Basic and acidic residues" evidence="1">
    <location>
        <begin position="12"/>
        <end position="38"/>
    </location>
</feature>
<sequence length="83" mass="9405">MGVGLSKLPPEPQKKNEKLETLNKDVDTPVPHEEEKNLLSKQPKSKSMQILRKSSRELHKLTYGLASSLSEVRKNEGNISVFY</sequence>
<organism evidence="2 3">
    <name type="scientific">Entamoeba nuttalli</name>
    <dbReference type="NCBI Taxonomy" id="412467"/>
    <lineage>
        <taxon>Eukaryota</taxon>
        <taxon>Amoebozoa</taxon>
        <taxon>Evosea</taxon>
        <taxon>Archamoebae</taxon>
        <taxon>Mastigamoebida</taxon>
        <taxon>Entamoebidae</taxon>
        <taxon>Entamoeba</taxon>
    </lineage>
</organism>
<evidence type="ECO:0000313" key="3">
    <source>
        <dbReference type="Proteomes" id="UP001628156"/>
    </source>
</evidence>
<dbReference type="EMBL" id="BAAFRS010000146">
    <property type="protein sequence ID" value="GAB1223407.1"/>
    <property type="molecule type" value="Genomic_DNA"/>
</dbReference>
<feature type="compositionally biased region" description="Polar residues" evidence="1">
    <location>
        <begin position="39"/>
        <end position="48"/>
    </location>
</feature>
<gene>
    <name evidence="2" type="ORF">ENUP19_0146G0023</name>
</gene>
<keyword evidence="3" id="KW-1185">Reference proteome</keyword>
<proteinExistence type="predicted"/>
<feature type="region of interest" description="Disordered" evidence="1">
    <location>
        <begin position="1"/>
        <end position="50"/>
    </location>
</feature>
<protein>
    <submittedName>
        <fullName evidence="2">Uncharacterized protein</fullName>
    </submittedName>
</protein>
<evidence type="ECO:0000313" key="2">
    <source>
        <dbReference type="EMBL" id="GAB1223407.1"/>
    </source>
</evidence>